<accession>A0A399J820</accession>
<proteinExistence type="predicted"/>
<dbReference type="Proteomes" id="UP000265419">
    <property type="component" value="Unassembled WGS sequence"/>
</dbReference>
<reference evidence="2 3" key="1">
    <citation type="submission" date="2018-07" db="EMBL/GenBank/DDBJ databases">
        <title>Arthrobacter sp. nov., isolated from raw cow's milk with high bacterial count.</title>
        <authorList>
            <person name="Hahne J."/>
            <person name="Isele D."/>
            <person name="Lipski A."/>
        </authorList>
    </citation>
    <scope>NUCLEOTIDE SEQUENCE [LARGE SCALE GENOMIC DNA]</scope>
    <source>
        <strain evidence="2 3">JZ R-35</strain>
    </source>
</reference>
<dbReference type="AlphaFoldDB" id="A0A399J820"/>
<evidence type="ECO:0000313" key="3">
    <source>
        <dbReference type="Proteomes" id="UP000265419"/>
    </source>
</evidence>
<evidence type="ECO:0000313" key="2">
    <source>
        <dbReference type="EMBL" id="RII41671.1"/>
    </source>
</evidence>
<keyword evidence="3" id="KW-1185">Reference proteome</keyword>
<feature type="region of interest" description="Disordered" evidence="1">
    <location>
        <begin position="69"/>
        <end position="123"/>
    </location>
</feature>
<comment type="caution">
    <text evidence="2">The sequence shown here is derived from an EMBL/GenBank/DDBJ whole genome shotgun (WGS) entry which is preliminary data.</text>
</comment>
<protein>
    <submittedName>
        <fullName evidence="2">Uncharacterized protein</fullName>
    </submittedName>
</protein>
<organism evidence="2 3">
    <name type="scientific">Galactobacter valiniphilus</name>
    <dbReference type="NCBI Taxonomy" id="2676122"/>
    <lineage>
        <taxon>Bacteria</taxon>
        <taxon>Bacillati</taxon>
        <taxon>Actinomycetota</taxon>
        <taxon>Actinomycetes</taxon>
        <taxon>Micrococcales</taxon>
        <taxon>Micrococcaceae</taxon>
        <taxon>Galactobacter</taxon>
    </lineage>
</organism>
<dbReference type="EMBL" id="QQXK01000023">
    <property type="protein sequence ID" value="RII41671.1"/>
    <property type="molecule type" value="Genomic_DNA"/>
</dbReference>
<gene>
    <name evidence="2" type="ORF">DWB68_11490</name>
</gene>
<evidence type="ECO:0000256" key="1">
    <source>
        <dbReference type="SAM" id="MobiDB-lite"/>
    </source>
</evidence>
<sequence>MRLVVLTLICWGLTATVGVPLIQKATAGYSSAEVTVTKQTSDTVQRSRRSTQVVHRGERQIVRLESQRRIGRGMAAPHGLRAGGVGLHRGTRRRGERQKASAASDSVSHPVLTHTQHDAAWSP</sequence>
<name>A0A399J820_9MICC</name>